<feature type="transmembrane region" description="Helical" evidence="7">
    <location>
        <begin position="392"/>
        <end position="414"/>
    </location>
</feature>
<dbReference type="PANTHER" id="PTHR10361">
    <property type="entry name" value="SODIUM-BILE ACID COTRANSPORTER"/>
    <property type="match status" value="1"/>
</dbReference>
<comment type="caution">
    <text evidence="8">The sequence shown here is derived from an EMBL/GenBank/DDBJ whole genome shotgun (WGS) entry which is preliminary data.</text>
</comment>
<sequence length="519" mass="57355">MDYKLMVMCVCVAIGVCEEVEPEYTVPGVGIEGNDTSSTTPKGFNAFFDNPMDFFLFMDEVKTVSMSYRLVCDRVAEKVQLTFRSQDPDRFFVVSPDRVLISCENATETFVSMENTSITTTPISSLSPMADQLYELVQSDKIRLHLSAVLLGRRNLVITVRRSSPDNNSISDDGNTDQLLFPFVINRKMSKLDLAFRIIVYFFLIFITLAFGCKLDLKVVKESVKKPIAVSVGLGCQYLVMPLLGYAVAKLVASDQPSVALGIFLAGCCPGGGASNIYSHLLDGDLSLSITMTLISTITAIGFLPLWMYTLGQEFLQDGNKKLDVPFFNIFTTLLLLIIPLLVGIGVQYKLPKVKRFILKIVTPVTIVAIILLLSVGIYSNLFIFKLFNPNVILAGCLLPYFGYVIGGIIAFILRQPWVKIKTIAIETGMQNTSVAFIILLYAFPPPDGQLAAVAPAASAVMTPLPLFVITIIFVIYKKCNPEKYQKVTQKDEEAKELELEINGNITPESLEKARVSNI</sequence>
<feature type="transmembrane region" description="Helical" evidence="7">
    <location>
        <begin position="194"/>
        <end position="215"/>
    </location>
</feature>
<dbReference type="Gene3D" id="1.20.1530.20">
    <property type="match status" value="1"/>
</dbReference>
<dbReference type="Proteomes" id="UP000242188">
    <property type="component" value="Unassembled WGS sequence"/>
</dbReference>
<evidence type="ECO:0000256" key="6">
    <source>
        <dbReference type="ARBA" id="ARBA00023136"/>
    </source>
</evidence>
<gene>
    <name evidence="8" type="ORF">KP79_PYT14252</name>
</gene>
<evidence type="ECO:0000256" key="7">
    <source>
        <dbReference type="SAM" id="Phobius"/>
    </source>
</evidence>
<evidence type="ECO:0000256" key="5">
    <source>
        <dbReference type="ARBA" id="ARBA00022989"/>
    </source>
</evidence>
<evidence type="ECO:0000313" key="9">
    <source>
        <dbReference type="Proteomes" id="UP000242188"/>
    </source>
</evidence>
<protein>
    <submittedName>
        <fullName evidence="8">Ileal sodium/bile acid cotransporter</fullName>
    </submittedName>
</protein>
<keyword evidence="4" id="KW-0813">Transport</keyword>
<comment type="subcellular location">
    <subcellularLocation>
        <location evidence="1">Membrane</location>
        <topology evidence="1">Multi-pass membrane protein</topology>
    </subcellularLocation>
</comment>
<dbReference type="AlphaFoldDB" id="A0A210PN62"/>
<feature type="transmembrane region" description="Helical" evidence="7">
    <location>
        <begin position="286"/>
        <end position="307"/>
    </location>
</feature>
<dbReference type="PANTHER" id="PTHR10361:SF28">
    <property type="entry name" value="P3 PROTEIN-RELATED"/>
    <property type="match status" value="1"/>
</dbReference>
<feature type="transmembrane region" description="Helical" evidence="7">
    <location>
        <begin position="451"/>
        <end position="477"/>
    </location>
</feature>
<comment type="similarity">
    <text evidence="2">Belongs to the bile acid:sodium symporter (BASS) (TC 2.A.28) family.</text>
</comment>
<evidence type="ECO:0000313" key="8">
    <source>
        <dbReference type="EMBL" id="OWF37932.1"/>
    </source>
</evidence>
<name>A0A210PN62_MIZYE</name>
<reference evidence="8 9" key="1">
    <citation type="journal article" date="2017" name="Nat. Ecol. Evol.">
        <title>Scallop genome provides insights into evolution of bilaterian karyotype and development.</title>
        <authorList>
            <person name="Wang S."/>
            <person name="Zhang J."/>
            <person name="Jiao W."/>
            <person name="Li J."/>
            <person name="Xun X."/>
            <person name="Sun Y."/>
            <person name="Guo X."/>
            <person name="Huan P."/>
            <person name="Dong B."/>
            <person name="Zhang L."/>
            <person name="Hu X."/>
            <person name="Sun X."/>
            <person name="Wang J."/>
            <person name="Zhao C."/>
            <person name="Wang Y."/>
            <person name="Wang D."/>
            <person name="Huang X."/>
            <person name="Wang R."/>
            <person name="Lv J."/>
            <person name="Li Y."/>
            <person name="Zhang Z."/>
            <person name="Liu B."/>
            <person name="Lu W."/>
            <person name="Hui Y."/>
            <person name="Liang J."/>
            <person name="Zhou Z."/>
            <person name="Hou R."/>
            <person name="Li X."/>
            <person name="Liu Y."/>
            <person name="Li H."/>
            <person name="Ning X."/>
            <person name="Lin Y."/>
            <person name="Zhao L."/>
            <person name="Xing Q."/>
            <person name="Dou J."/>
            <person name="Li Y."/>
            <person name="Mao J."/>
            <person name="Guo H."/>
            <person name="Dou H."/>
            <person name="Li T."/>
            <person name="Mu C."/>
            <person name="Jiang W."/>
            <person name="Fu Q."/>
            <person name="Fu X."/>
            <person name="Miao Y."/>
            <person name="Liu J."/>
            <person name="Yu Q."/>
            <person name="Li R."/>
            <person name="Liao H."/>
            <person name="Li X."/>
            <person name="Kong Y."/>
            <person name="Jiang Z."/>
            <person name="Chourrout D."/>
            <person name="Li R."/>
            <person name="Bao Z."/>
        </authorList>
    </citation>
    <scope>NUCLEOTIDE SEQUENCE [LARGE SCALE GENOMIC DNA]</scope>
    <source>
        <strain evidence="8 9">PY_sf001</strain>
    </source>
</reference>
<keyword evidence="3 7" id="KW-0812">Transmembrane</keyword>
<evidence type="ECO:0000256" key="1">
    <source>
        <dbReference type="ARBA" id="ARBA00004141"/>
    </source>
</evidence>
<dbReference type="GO" id="GO:0015293">
    <property type="term" value="F:symporter activity"/>
    <property type="evidence" value="ECO:0007669"/>
    <property type="project" value="UniProtKB-KW"/>
</dbReference>
<feature type="transmembrane region" description="Helical" evidence="7">
    <location>
        <begin position="426"/>
        <end position="445"/>
    </location>
</feature>
<dbReference type="InterPro" id="IPR004710">
    <property type="entry name" value="Bilac:Na_transpt"/>
</dbReference>
<dbReference type="Pfam" id="PF01758">
    <property type="entry name" value="SBF"/>
    <property type="match status" value="1"/>
</dbReference>
<organism evidence="8 9">
    <name type="scientific">Mizuhopecten yessoensis</name>
    <name type="common">Japanese scallop</name>
    <name type="synonym">Patinopecten yessoensis</name>
    <dbReference type="NCBI Taxonomy" id="6573"/>
    <lineage>
        <taxon>Eukaryota</taxon>
        <taxon>Metazoa</taxon>
        <taxon>Spiralia</taxon>
        <taxon>Lophotrochozoa</taxon>
        <taxon>Mollusca</taxon>
        <taxon>Bivalvia</taxon>
        <taxon>Autobranchia</taxon>
        <taxon>Pteriomorphia</taxon>
        <taxon>Pectinida</taxon>
        <taxon>Pectinoidea</taxon>
        <taxon>Pectinidae</taxon>
        <taxon>Mizuhopecten</taxon>
    </lineage>
</organism>
<dbReference type="InterPro" id="IPR038770">
    <property type="entry name" value="Na+/solute_symporter_sf"/>
</dbReference>
<feature type="transmembrane region" description="Helical" evidence="7">
    <location>
        <begin position="259"/>
        <end position="279"/>
    </location>
</feature>
<evidence type="ECO:0000256" key="4">
    <source>
        <dbReference type="ARBA" id="ARBA00022847"/>
    </source>
</evidence>
<accession>A0A210PN62</accession>
<keyword evidence="4" id="KW-0769">Symport</keyword>
<keyword evidence="6 7" id="KW-0472">Membrane</keyword>
<dbReference type="EMBL" id="NEDP02005575">
    <property type="protein sequence ID" value="OWF37932.1"/>
    <property type="molecule type" value="Genomic_DNA"/>
</dbReference>
<feature type="transmembrane region" description="Helical" evidence="7">
    <location>
        <begin position="357"/>
        <end position="380"/>
    </location>
</feature>
<dbReference type="OrthoDB" id="203097at2759"/>
<feature type="transmembrane region" description="Helical" evidence="7">
    <location>
        <begin position="227"/>
        <end position="247"/>
    </location>
</feature>
<evidence type="ECO:0000256" key="3">
    <source>
        <dbReference type="ARBA" id="ARBA00022692"/>
    </source>
</evidence>
<feature type="transmembrane region" description="Helical" evidence="7">
    <location>
        <begin position="327"/>
        <end position="345"/>
    </location>
</feature>
<proteinExistence type="inferred from homology"/>
<evidence type="ECO:0000256" key="2">
    <source>
        <dbReference type="ARBA" id="ARBA00006528"/>
    </source>
</evidence>
<keyword evidence="9" id="KW-1185">Reference proteome</keyword>
<dbReference type="InterPro" id="IPR002657">
    <property type="entry name" value="BilAc:Na_symport/Acr3"/>
</dbReference>
<dbReference type="GO" id="GO:0016020">
    <property type="term" value="C:membrane"/>
    <property type="evidence" value="ECO:0007669"/>
    <property type="project" value="UniProtKB-SubCell"/>
</dbReference>
<keyword evidence="5 7" id="KW-1133">Transmembrane helix</keyword>